<dbReference type="InterPro" id="IPR004089">
    <property type="entry name" value="MCPsignal_dom"/>
</dbReference>
<dbReference type="PANTHER" id="PTHR32089:SF112">
    <property type="entry name" value="LYSOZYME-LIKE PROTEIN-RELATED"/>
    <property type="match status" value="1"/>
</dbReference>
<dbReference type="Pfam" id="PF00015">
    <property type="entry name" value="MCPsignal"/>
    <property type="match status" value="1"/>
</dbReference>
<reference evidence="4 5" key="1">
    <citation type="submission" date="2023-10" db="EMBL/GenBank/DDBJ databases">
        <title>Complete Genome Sequence of Limnobacter thiooxidans CS-K2T, Isolated from freshwater lake sediments in Bavaria, Germany.</title>
        <authorList>
            <person name="Naruki M."/>
            <person name="Watanabe A."/>
            <person name="Warashina T."/>
            <person name="Morita T."/>
            <person name="Arakawa K."/>
        </authorList>
    </citation>
    <scope>NUCLEOTIDE SEQUENCE [LARGE SCALE GENOMIC DNA]</scope>
    <source>
        <strain evidence="4 5">CS-K2</strain>
    </source>
</reference>
<evidence type="ECO:0000256" key="1">
    <source>
        <dbReference type="ARBA" id="ARBA00023224"/>
    </source>
</evidence>
<keyword evidence="5" id="KW-1185">Reference proteome</keyword>
<keyword evidence="1 2" id="KW-0807">Transducer</keyword>
<protein>
    <recommendedName>
        <fullName evidence="3">Methyl-accepting transducer domain-containing protein</fullName>
    </recommendedName>
</protein>
<evidence type="ECO:0000313" key="4">
    <source>
        <dbReference type="EMBL" id="BET27029.1"/>
    </source>
</evidence>
<organism evidence="4 5">
    <name type="scientific">Limnobacter thiooxidans</name>
    <dbReference type="NCBI Taxonomy" id="131080"/>
    <lineage>
        <taxon>Bacteria</taxon>
        <taxon>Pseudomonadati</taxon>
        <taxon>Pseudomonadota</taxon>
        <taxon>Betaproteobacteria</taxon>
        <taxon>Burkholderiales</taxon>
        <taxon>Burkholderiaceae</taxon>
        <taxon>Limnobacter</taxon>
    </lineage>
</organism>
<evidence type="ECO:0000259" key="3">
    <source>
        <dbReference type="PROSITE" id="PS50111"/>
    </source>
</evidence>
<dbReference type="PROSITE" id="PS50111">
    <property type="entry name" value="CHEMOTAXIS_TRANSDUC_2"/>
    <property type="match status" value="1"/>
</dbReference>
<gene>
    <name evidence="4" type="ORF">RGQ30_25300</name>
</gene>
<name>A0AA86M910_9BURK</name>
<dbReference type="GO" id="GO:0007165">
    <property type="term" value="P:signal transduction"/>
    <property type="evidence" value="ECO:0007669"/>
    <property type="project" value="UniProtKB-KW"/>
</dbReference>
<dbReference type="Gene3D" id="1.10.287.950">
    <property type="entry name" value="Methyl-accepting chemotaxis protein"/>
    <property type="match status" value="1"/>
</dbReference>
<evidence type="ECO:0000313" key="5">
    <source>
        <dbReference type="Proteomes" id="UP001329151"/>
    </source>
</evidence>
<accession>A0AA86M910</accession>
<dbReference type="GO" id="GO:0016020">
    <property type="term" value="C:membrane"/>
    <property type="evidence" value="ECO:0007669"/>
    <property type="project" value="InterPro"/>
</dbReference>
<dbReference type="Proteomes" id="UP001329151">
    <property type="component" value="Chromosome"/>
</dbReference>
<dbReference type="AlphaFoldDB" id="A0AA86M910"/>
<dbReference type="PANTHER" id="PTHR32089">
    <property type="entry name" value="METHYL-ACCEPTING CHEMOTAXIS PROTEIN MCPB"/>
    <property type="match status" value="1"/>
</dbReference>
<dbReference type="SUPFAM" id="SSF58104">
    <property type="entry name" value="Methyl-accepting chemotaxis protein (MCP) signaling domain"/>
    <property type="match status" value="1"/>
</dbReference>
<dbReference type="RefSeq" id="WP_298216679.1">
    <property type="nucleotide sequence ID" value="NZ_AP028947.1"/>
</dbReference>
<evidence type="ECO:0000256" key="2">
    <source>
        <dbReference type="PROSITE-ProRule" id="PRU00284"/>
    </source>
</evidence>
<dbReference type="KEGG" id="lto:RGQ30_25300"/>
<dbReference type="EMBL" id="AP028947">
    <property type="protein sequence ID" value="BET27029.1"/>
    <property type="molecule type" value="Genomic_DNA"/>
</dbReference>
<sequence length="377" mass="41902">MFSEFSLFDMMYVALVGVALGIVVARSHFLKSLASQKKSSSSDRLKVRDQWKDQLREQARDVKSFNDVVRSHLHSVKQESEESALRLIGHLSSAHQHTMSVLSSAREAVDSSSRWIQASSHRLDEQTRMLEQLDSVAVAKGEHDSFQRKSLGNLKSEIQGLMPMVELVEHIANQTNLLALNASIEAARAGNVGRGFTVVAENVFKLSEQASDAANQIRSGIQQVADTLSKEVESALSQLDGDQTRDRVLTIAQKVKELGGQFSALLSDTQHLSESLTSYASQLQNSIADALGVLQTQDIMRQQIEHIEDALRTLDEHVEDWDEQLTQTPDNPELLPSLGEKMDVLFNRYVMHQQRNAHLLAIGKAPGETGLPRVELF</sequence>
<feature type="domain" description="Methyl-accepting transducer" evidence="3">
    <location>
        <begin position="58"/>
        <end position="233"/>
    </location>
</feature>
<dbReference type="SMART" id="SM00283">
    <property type="entry name" value="MA"/>
    <property type="match status" value="1"/>
</dbReference>
<proteinExistence type="predicted"/>